<gene>
    <name evidence="1" type="ORF">BDN71DRAFT_1507803</name>
</gene>
<dbReference type="SUPFAM" id="SSF52047">
    <property type="entry name" value="RNI-like"/>
    <property type="match status" value="1"/>
</dbReference>
<sequence length="648" mass="72566">MFFKAHDFTIKDSTFNDIAGDQHITTVTNTYHNSQIIAIPSSQTAGPAITTVTPIQDAIPLPTSEPFSSFISLVIEIQRALSPIGLLVDEPGLFRPLEDDLLVLIKSAAFLGRILEILKSTGIATLFGAKTMANRLAMYTIPLQKAVGEIRRYQGGLKFTLIGPIWRRILWSAVWTMSSDADISKIVATIRADLAHIRHPATTYLRKLNINLWWSMVERLPDHVVSELDSLRTTVTKELPTINEAEIQSISIDFGPQCNTIELSLSPYATYQSLAMVIKYNCDHVVGDIAGFLDPSNDQVVELSQFEELVTSRSRHWHEGPAIVPIWSDNCGVYFEDQTDLCPYCGSPGERNGLWTQCTWCKRQHRAVRQGASDGGTSGQVRSASQRRISHSHRSRVLLPERVRNIYNRDPMGYTHINYSGIKWSQLISSTSISGLQGSDEHLLCILHYLSLGGSPLQELSLISDQSRNPNVILPRSASQSFELPSDQSISLPNLRCLDLQSIDTGSARILNQISVPQLRYLKLHRLAYSANIPEFFSQIPLLSTLEIQTRVLLDDSRITHLLVDAITSLPNLEEINVHFMTSGGDFNAYEHKLHELAEQVKSTRGKLRKINLWYNWVTTPAQLPETGLWTFCTTDCGYVARLCVDDL</sequence>
<keyword evidence="2" id="KW-1185">Reference proteome</keyword>
<dbReference type="EMBL" id="MU154575">
    <property type="protein sequence ID" value="KAF9494239.1"/>
    <property type="molecule type" value="Genomic_DNA"/>
</dbReference>
<dbReference type="Proteomes" id="UP000807025">
    <property type="component" value="Unassembled WGS sequence"/>
</dbReference>
<name>A0A9P5ZUJ4_PLEER</name>
<dbReference type="AlphaFoldDB" id="A0A9P5ZUJ4"/>
<evidence type="ECO:0000313" key="2">
    <source>
        <dbReference type="Proteomes" id="UP000807025"/>
    </source>
</evidence>
<reference evidence="1" key="1">
    <citation type="submission" date="2020-11" db="EMBL/GenBank/DDBJ databases">
        <authorList>
            <consortium name="DOE Joint Genome Institute"/>
            <person name="Ahrendt S."/>
            <person name="Riley R."/>
            <person name="Andreopoulos W."/>
            <person name="Labutti K."/>
            <person name="Pangilinan J."/>
            <person name="Ruiz-Duenas F.J."/>
            <person name="Barrasa J.M."/>
            <person name="Sanchez-Garcia M."/>
            <person name="Camarero S."/>
            <person name="Miyauchi S."/>
            <person name="Serrano A."/>
            <person name="Linde D."/>
            <person name="Babiker R."/>
            <person name="Drula E."/>
            <person name="Ayuso-Fernandez I."/>
            <person name="Pacheco R."/>
            <person name="Padilla G."/>
            <person name="Ferreira P."/>
            <person name="Barriuso J."/>
            <person name="Kellner H."/>
            <person name="Castanera R."/>
            <person name="Alfaro M."/>
            <person name="Ramirez L."/>
            <person name="Pisabarro A.G."/>
            <person name="Kuo A."/>
            <person name="Tritt A."/>
            <person name="Lipzen A."/>
            <person name="He G."/>
            <person name="Yan M."/>
            <person name="Ng V."/>
            <person name="Cullen D."/>
            <person name="Martin F."/>
            <person name="Rosso M.-N."/>
            <person name="Henrissat B."/>
            <person name="Hibbett D."/>
            <person name="Martinez A.T."/>
            <person name="Grigoriev I.V."/>
        </authorList>
    </citation>
    <scope>NUCLEOTIDE SEQUENCE</scope>
    <source>
        <strain evidence="1">ATCC 90797</strain>
    </source>
</reference>
<proteinExistence type="predicted"/>
<dbReference type="OrthoDB" id="2865113at2759"/>
<protein>
    <submittedName>
        <fullName evidence="1">Uncharacterized protein</fullName>
    </submittedName>
</protein>
<organism evidence="1 2">
    <name type="scientific">Pleurotus eryngii</name>
    <name type="common">Boletus of the steppes</name>
    <dbReference type="NCBI Taxonomy" id="5323"/>
    <lineage>
        <taxon>Eukaryota</taxon>
        <taxon>Fungi</taxon>
        <taxon>Dikarya</taxon>
        <taxon>Basidiomycota</taxon>
        <taxon>Agaricomycotina</taxon>
        <taxon>Agaricomycetes</taxon>
        <taxon>Agaricomycetidae</taxon>
        <taxon>Agaricales</taxon>
        <taxon>Pleurotineae</taxon>
        <taxon>Pleurotaceae</taxon>
        <taxon>Pleurotus</taxon>
    </lineage>
</organism>
<dbReference type="Gene3D" id="3.80.10.10">
    <property type="entry name" value="Ribonuclease Inhibitor"/>
    <property type="match status" value="1"/>
</dbReference>
<accession>A0A9P5ZUJ4</accession>
<evidence type="ECO:0000313" key="1">
    <source>
        <dbReference type="EMBL" id="KAF9494239.1"/>
    </source>
</evidence>
<dbReference type="InterPro" id="IPR032675">
    <property type="entry name" value="LRR_dom_sf"/>
</dbReference>
<comment type="caution">
    <text evidence="1">The sequence shown here is derived from an EMBL/GenBank/DDBJ whole genome shotgun (WGS) entry which is preliminary data.</text>
</comment>